<dbReference type="SUPFAM" id="SSF55060">
    <property type="entry name" value="GHMP Kinase, C-terminal domain"/>
    <property type="match status" value="1"/>
</dbReference>
<keyword evidence="5" id="KW-0067">ATP-binding</keyword>
<dbReference type="GO" id="GO:0005524">
    <property type="term" value="F:ATP binding"/>
    <property type="evidence" value="ECO:0007669"/>
    <property type="project" value="UniProtKB-KW"/>
</dbReference>
<dbReference type="InterPro" id="IPR036554">
    <property type="entry name" value="GHMP_kinase_C_sf"/>
</dbReference>
<dbReference type="PROSITE" id="PS00106">
    <property type="entry name" value="GALACTOKINASE"/>
    <property type="match status" value="1"/>
</dbReference>
<dbReference type="GO" id="GO:0004335">
    <property type="term" value="F:galactokinase activity"/>
    <property type="evidence" value="ECO:0007669"/>
    <property type="project" value="InterPro"/>
</dbReference>
<dbReference type="GO" id="GO:0005829">
    <property type="term" value="C:cytosol"/>
    <property type="evidence" value="ECO:0007669"/>
    <property type="project" value="TreeGrafter"/>
</dbReference>
<dbReference type="PRINTS" id="PR00959">
    <property type="entry name" value="MEVGALKINASE"/>
</dbReference>
<dbReference type="InterPro" id="IPR019539">
    <property type="entry name" value="GalKase_N"/>
</dbReference>
<dbReference type="Gene3D" id="3.30.230.10">
    <property type="match status" value="1"/>
</dbReference>
<evidence type="ECO:0000256" key="2">
    <source>
        <dbReference type="ARBA" id="ARBA00022679"/>
    </source>
</evidence>
<dbReference type="PANTHER" id="PTHR10457:SF7">
    <property type="entry name" value="GALACTOKINASE-RELATED"/>
    <property type="match status" value="1"/>
</dbReference>
<feature type="domain" description="GHMP kinase N-terminal" evidence="6">
    <location>
        <begin position="104"/>
        <end position="184"/>
    </location>
</feature>
<evidence type="ECO:0000256" key="1">
    <source>
        <dbReference type="ARBA" id="ARBA00006566"/>
    </source>
</evidence>
<keyword evidence="2" id="KW-0808">Transferase</keyword>
<dbReference type="FunFam" id="3.30.230.10:FF:000017">
    <property type="entry name" value="Galactokinase"/>
    <property type="match status" value="1"/>
</dbReference>
<dbReference type="InterPro" id="IPR020568">
    <property type="entry name" value="Ribosomal_Su5_D2-typ_SF"/>
</dbReference>
<dbReference type="InterPro" id="IPR006203">
    <property type="entry name" value="GHMP_knse_ATP-bd_CS"/>
</dbReference>
<dbReference type="Gene3D" id="3.30.70.890">
    <property type="entry name" value="GHMP kinase, C-terminal domain"/>
    <property type="match status" value="1"/>
</dbReference>
<feature type="non-terminal residue" evidence="8">
    <location>
        <position position="295"/>
    </location>
</feature>
<dbReference type="SUPFAM" id="SSF54211">
    <property type="entry name" value="Ribosomal protein S5 domain 2-like"/>
    <property type="match status" value="1"/>
</dbReference>
<comment type="similarity">
    <text evidence="1">Belongs to the GHMP kinase family. GalK subfamily.</text>
</comment>
<feature type="domain" description="Galactokinase N-terminal" evidence="7">
    <location>
        <begin position="14"/>
        <end position="63"/>
    </location>
</feature>
<dbReference type="PIRSF" id="PIRSF000530">
    <property type="entry name" value="Galactokinase"/>
    <property type="match status" value="1"/>
</dbReference>
<dbReference type="GO" id="GO:0006012">
    <property type="term" value="P:galactose metabolic process"/>
    <property type="evidence" value="ECO:0007669"/>
    <property type="project" value="InterPro"/>
</dbReference>
<dbReference type="InterPro" id="IPR006204">
    <property type="entry name" value="GHMP_kinase_N_dom"/>
</dbReference>
<keyword evidence="3" id="KW-0547">Nucleotide-binding</keyword>
<name>X0SZD9_9ZZZZ</name>
<evidence type="ECO:0008006" key="9">
    <source>
        <dbReference type="Google" id="ProtNLM"/>
    </source>
</evidence>
<accession>X0SZD9</accession>
<comment type="caution">
    <text evidence="8">The sequence shown here is derived from an EMBL/GenBank/DDBJ whole genome shotgun (WGS) entry which is preliminary data.</text>
</comment>
<dbReference type="InterPro" id="IPR019741">
    <property type="entry name" value="Galactokinase_CS"/>
</dbReference>
<dbReference type="InterPro" id="IPR014721">
    <property type="entry name" value="Ribsml_uS5_D2-typ_fold_subgr"/>
</dbReference>
<dbReference type="PANTHER" id="PTHR10457">
    <property type="entry name" value="MEVALONATE KINASE/GALACTOKINASE"/>
    <property type="match status" value="1"/>
</dbReference>
<reference evidence="8" key="1">
    <citation type="journal article" date="2014" name="Front. Microbiol.">
        <title>High frequency of phylogenetically diverse reductive dehalogenase-homologous genes in deep subseafloor sedimentary metagenomes.</title>
        <authorList>
            <person name="Kawai M."/>
            <person name="Futagami T."/>
            <person name="Toyoda A."/>
            <person name="Takaki Y."/>
            <person name="Nishi S."/>
            <person name="Hori S."/>
            <person name="Arai W."/>
            <person name="Tsubouchi T."/>
            <person name="Morono Y."/>
            <person name="Uchiyama I."/>
            <person name="Ito T."/>
            <person name="Fujiyama A."/>
            <person name="Inagaki F."/>
            <person name="Takami H."/>
        </authorList>
    </citation>
    <scope>NUCLEOTIDE SEQUENCE</scope>
    <source>
        <strain evidence="8">Expedition CK06-06</strain>
    </source>
</reference>
<evidence type="ECO:0000259" key="7">
    <source>
        <dbReference type="Pfam" id="PF10509"/>
    </source>
</evidence>
<evidence type="ECO:0000256" key="4">
    <source>
        <dbReference type="ARBA" id="ARBA00022777"/>
    </source>
</evidence>
<dbReference type="AlphaFoldDB" id="X0SZD9"/>
<sequence length="295" mass="32455">MEDRKTSRKQLVSAFSDRFGGTDGAFVSVAPGRVNLIGEHTDYNGGPVMPIAIDMCVEMAFRRRQDRRIVLFSELVDEPVDFSLDELESMKRKGWGAYPAGVCFMLREAGVEPCGMEGIVGGNLPLGIGLSSSAALETAAAVAQTHLTSAKLPRLEIAKLCQKAEHEFAGVKCGIMDQFAAMVGSREGPIYLDCRTMEYKELPIQQDVAVVLCDTRVKHSLGSSEYNRRRAECEEALSLFAEHIKGLECLAQIPLGEFRALRRHLPSVIAKRTEHVITETKRTREAARALSNSNP</sequence>
<dbReference type="EMBL" id="BARS01006476">
    <property type="protein sequence ID" value="GAF69180.1"/>
    <property type="molecule type" value="Genomic_DNA"/>
</dbReference>
<evidence type="ECO:0000256" key="3">
    <source>
        <dbReference type="ARBA" id="ARBA00022741"/>
    </source>
</evidence>
<dbReference type="Pfam" id="PF00288">
    <property type="entry name" value="GHMP_kinases_N"/>
    <property type="match status" value="1"/>
</dbReference>
<dbReference type="PROSITE" id="PS00627">
    <property type="entry name" value="GHMP_KINASES_ATP"/>
    <property type="match status" value="1"/>
</dbReference>
<evidence type="ECO:0000256" key="5">
    <source>
        <dbReference type="ARBA" id="ARBA00022840"/>
    </source>
</evidence>
<dbReference type="InterPro" id="IPR006206">
    <property type="entry name" value="Mevalonate/galactokinase"/>
</dbReference>
<keyword evidence="4" id="KW-0418">Kinase</keyword>
<evidence type="ECO:0000313" key="8">
    <source>
        <dbReference type="EMBL" id="GAF69180.1"/>
    </source>
</evidence>
<dbReference type="PRINTS" id="PR00473">
    <property type="entry name" value="GALCTOKINASE"/>
</dbReference>
<proteinExistence type="inferred from homology"/>
<dbReference type="InterPro" id="IPR000705">
    <property type="entry name" value="Galactokinase"/>
</dbReference>
<protein>
    <recommendedName>
        <fullName evidence="9">Galactokinase N-terminal domain-containing protein</fullName>
    </recommendedName>
</protein>
<gene>
    <name evidence="8" type="ORF">S01H1_12600</name>
</gene>
<evidence type="ECO:0000259" key="6">
    <source>
        <dbReference type="Pfam" id="PF00288"/>
    </source>
</evidence>
<organism evidence="8">
    <name type="scientific">marine sediment metagenome</name>
    <dbReference type="NCBI Taxonomy" id="412755"/>
    <lineage>
        <taxon>unclassified sequences</taxon>
        <taxon>metagenomes</taxon>
        <taxon>ecological metagenomes</taxon>
    </lineage>
</organism>
<dbReference type="Pfam" id="PF10509">
    <property type="entry name" value="GalKase_gal_bdg"/>
    <property type="match status" value="1"/>
</dbReference>